<evidence type="ECO:0000313" key="1">
    <source>
        <dbReference type="EMBL" id="KAK5825074.1"/>
    </source>
</evidence>
<comment type="caution">
    <text evidence="1">The sequence shown here is derived from an EMBL/GenBank/DDBJ whole genome shotgun (WGS) entry which is preliminary data.</text>
</comment>
<protein>
    <submittedName>
        <fullName evidence="1">Uncharacterized protein</fullName>
    </submittedName>
</protein>
<gene>
    <name evidence="1" type="ORF">PVK06_019876</name>
</gene>
<sequence>MLIRKLNYEIAFLQVCHANDVRTTITTAPWDRFFAIIEPTYMELTLEFCSTFLVQKVMTVHDEPGIITFRLGGLEGPNLSRLLRNLPRLTLRSPRYTGAILHTYTCWPDVSTGHLKHDTHEDD</sequence>
<keyword evidence="2" id="KW-1185">Reference proteome</keyword>
<dbReference type="EMBL" id="JARKNE010000006">
    <property type="protein sequence ID" value="KAK5825074.1"/>
    <property type="molecule type" value="Genomic_DNA"/>
</dbReference>
<evidence type="ECO:0000313" key="2">
    <source>
        <dbReference type="Proteomes" id="UP001358586"/>
    </source>
</evidence>
<accession>A0ABR0PL73</accession>
<reference evidence="1 2" key="1">
    <citation type="submission" date="2023-03" db="EMBL/GenBank/DDBJ databases">
        <title>WGS of Gossypium arboreum.</title>
        <authorList>
            <person name="Yu D."/>
        </authorList>
    </citation>
    <scope>NUCLEOTIDE SEQUENCE [LARGE SCALE GENOMIC DNA]</scope>
    <source>
        <tissue evidence="1">Leaf</tissue>
    </source>
</reference>
<proteinExistence type="predicted"/>
<organism evidence="1 2">
    <name type="scientific">Gossypium arboreum</name>
    <name type="common">Tree cotton</name>
    <name type="synonym">Gossypium nanking</name>
    <dbReference type="NCBI Taxonomy" id="29729"/>
    <lineage>
        <taxon>Eukaryota</taxon>
        <taxon>Viridiplantae</taxon>
        <taxon>Streptophyta</taxon>
        <taxon>Embryophyta</taxon>
        <taxon>Tracheophyta</taxon>
        <taxon>Spermatophyta</taxon>
        <taxon>Magnoliopsida</taxon>
        <taxon>eudicotyledons</taxon>
        <taxon>Gunneridae</taxon>
        <taxon>Pentapetalae</taxon>
        <taxon>rosids</taxon>
        <taxon>malvids</taxon>
        <taxon>Malvales</taxon>
        <taxon>Malvaceae</taxon>
        <taxon>Malvoideae</taxon>
        <taxon>Gossypium</taxon>
    </lineage>
</organism>
<dbReference type="Proteomes" id="UP001358586">
    <property type="component" value="Chromosome 6"/>
</dbReference>
<name>A0ABR0PL73_GOSAR</name>